<accession>A0A0C3DNF7</accession>
<dbReference type="InParanoid" id="A0A0C3DNF7"/>
<dbReference type="HOGENOM" id="CLU_2334901_0_0_1"/>
<evidence type="ECO:0000313" key="1">
    <source>
        <dbReference type="EMBL" id="KIM57551.1"/>
    </source>
</evidence>
<name>A0A0C3DNF7_9AGAM</name>
<dbReference type="Proteomes" id="UP000053989">
    <property type="component" value="Unassembled WGS sequence"/>
</dbReference>
<protein>
    <submittedName>
        <fullName evidence="1">Uncharacterized protein</fullName>
    </submittedName>
</protein>
<dbReference type="EMBL" id="KN822099">
    <property type="protein sequence ID" value="KIM57551.1"/>
    <property type="molecule type" value="Genomic_DNA"/>
</dbReference>
<sequence>MTCAAALSVGIDKTFHTLSPLSVSRARCMMNTRTTSHIWASSCAKLKPRCPRNRRSRQRKCSENAYHRASYSTRLLRVQDVVSLVETLPPQKCHWTRK</sequence>
<proteinExistence type="predicted"/>
<reference evidence="2" key="2">
    <citation type="submission" date="2015-01" db="EMBL/GenBank/DDBJ databases">
        <title>Evolutionary Origins and Diversification of the Mycorrhizal Mutualists.</title>
        <authorList>
            <consortium name="DOE Joint Genome Institute"/>
            <consortium name="Mycorrhizal Genomics Consortium"/>
            <person name="Kohler A."/>
            <person name="Kuo A."/>
            <person name="Nagy L.G."/>
            <person name="Floudas D."/>
            <person name="Copeland A."/>
            <person name="Barry K.W."/>
            <person name="Cichocki N."/>
            <person name="Veneault-Fourrey C."/>
            <person name="LaButti K."/>
            <person name="Lindquist E.A."/>
            <person name="Lipzen A."/>
            <person name="Lundell T."/>
            <person name="Morin E."/>
            <person name="Murat C."/>
            <person name="Riley R."/>
            <person name="Ohm R."/>
            <person name="Sun H."/>
            <person name="Tunlid A."/>
            <person name="Henrissat B."/>
            <person name="Grigoriev I.V."/>
            <person name="Hibbett D.S."/>
            <person name="Martin F."/>
        </authorList>
    </citation>
    <scope>NUCLEOTIDE SEQUENCE [LARGE SCALE GENOMIC DNA]</scope>
    <source>
        <strain evidence="2">Foug A</strain>
    </source>
</reference>
<reference evidence="1 2" key="1">
    <citation type="submission" date="2014-04" db="EMBL/GenBank/DDBJ databases">
        <authorList>
            <consortium name="DOE Joint Genome Institute"/>
            <person name="Kuo A."/>
            <person name="Kohler A."/>
            <person name="Nagy L.G."/>
            <person name="Floudas D."/>
            <person name="Copeland A."/>
            <person name="Barry K.W."/>
            <person name="Cichocki N."/>
            <person name="Veneault-Fourrey C."/>
            <person name="LaButti K."/>
            <person name="Lindquist E.A."/>
            <person name="Lipzen A."/>
            <person name="Lundell T."/>
            <person name="Morin E."/>
            <person name="Murat C."/>
            <person name="Sun H."/>
            <person name="Tunlid A."/>
            <person name="Henrissat B."/>
            <person name="Grigoriev I.V."/>
            <person name="Hibbett D.S."/>
            <person name="Martin F."/>
            <person name="Nordberg H.P."/>
            <person name="Cantor M.N."/>
            <person name="Hua S.X."/>
        </authorList>
    </citation>
    <scope>NUCLEOTIDE SEQUENCE [LARGE SCALE GENOMIC DNA]</scope>
    <source>
        <strain evidence="1 2">Foug A</strain>
    </source>
</reference>
<keyword evidence="2" id="KW-1185">Reference proteome</keyword>
<gene>
    <name evidence="1" type="ORF">SCLCIDRAFT_1219397</name>
</gene>
<organism evidence="1 2">
    <name type="scientific">Scleroderma citrinum Foug A</name>
    <dbReference type="NCBI Taxonomy" id="1036808"/>
    <lineage>
        <taxon>Eukaryota</taxon>
        <taxon>Fungi</taxon>
        <taxon>Dikarya</taxon>
        <taxon>Basidiomycota</taxon>
        <taxon>Agaricomycotina</taxon>
        <taxon>Agaricomycetes</taxon>
        <taxon>Agaricomycetidae</taxon>
        <taxon>Boletales</taxon>
        <taxon>Sclerodermatineae</taxon>
        <taxon>Sclerodermataceae</taxon>
        <taxon>Scleroderma</taxon>
    </lineage>
</organism>
<dbReference type="AlphaFoldDB" id="A0A0C3DNF7"/>
<evidence type="ECO:0000313" key="2">
    <source>
        <dbReference type="Proteomes" id="UP000053989"/>
    </source>
</evidence>